<sequence>MLAALALPGVQAAAETIPEAGSISIDYLHYQDSQPGMDRISVRSPSVHMTMPIAGQWLVELGVVGDHLSGATPRYHTSVSGASRMKDERNGADIRVTRYLGRATVSAGAAYSGENDYHSKALSLAGTLASEDRNTTGGFAIGVSNDVISPVTLAVVGERRHAFEWMATLEQVLTRTDVVKADLSRSRGRGYYSDPYKFVDNRPRERDITSVLLRWNHAFNDGSALRSSYRWYTDTFGIRAHTLGTEWEKPLAGGWSVTPAVRLYSQSKADFYFDPVYDSTFGPPFPPGYVFGTKTFMTADQRMAAFGAATFGLKVAYAFGDGWNVHVKAERYRQTAGLRWSGGGSPGLARYDAQTWQLGISKQWQ</sequence>
<comment type="caution">
    <text evidence="1">The sequence shown here is derived from an EMBL/GenBank/DDBJ whole genome shotgun (WGS) entry which is preliminary data.</text>
</comment>
<evidence type="ECO:0000313" key="1">
    <source>
        <dbReference type="EMBL" id="MRV74105.1"/>
    </source>
</evidence>
<reference evidence="1 2" key="1">
    <citation type="submission" date="2019-11" db="EMBL/GenBank/DDBJ databases">
        <title>Novel species isolated from a subtropical stream in China.</title>
        <authorList>
            <person name="Lu H."/>
        </authorList>
    </citation>
    <scope>NUCLEOTIDE SEQUENCE [LARGE SCALE GENOMIC DNA]</scope>
    <source>
        <strain evidence="1 2">FT92W</strain>
    </source>
</reference>
<proteinExistence type="predicted"/>
<name>A0A7X2IQK6_9BURK</name>
<evidence type="ECO:0000313" key="2">
    <source>
        <dbReference type="Proteomes" id="UP000446768"/>
    </source>
</evidence>
<dbReference type="EMBL" id="WKJJ01000013">
    <property type="protein sequence ID" value="MRV74105.1"/>
    <property type="molecule type" value="Genomic_DNA"/>
</dbReference>
<organism evidence="1 2">
    <name type="scientific">Pseudoduganella rivuli</name>
    <dbReference type="NCBI Taxonomy" id="2666085"/>
    <lineage>
        <taxon>Bacteria</taxon>
        <taxon>Pseudomonadati</taxon>
        <taxon>Pseudomonadota</taxon>
        <taxon>Betaproteobacteria</taxon>
        <taxon>Burkholderiales</taxon>
        <taxon>Oxalobacteraceae</taxon>
        <taxon>Telluria group</taxon>
        <taxon>Pseudoduganella</taxon>
    </lineage>
</organism>
<dbReference type="InterPro" id="IPR021953">
    <property type="entry name" value="DUF3570"/>
</dbReference>
<keyword evidence="2" id="KW-1185">Reference proteome</keyword>
<accession>A0A7X2IQK6</accession>
<gene>
    <name evidence="1" type="ORF">GJ700_20560</name>
</gene>
<protein>
    <submittedName>
        <fullName evidence="1">DUF3570 domain-containing protein</fullName>
    </submittedName>
</protein>
<dbReference type="AlphaFoldDB" id="A0A7X2IQK6"/>
<dbReference type="Proteomes" id="UP000446768">
    <property type="component" value="Unassembled WGS sequence"/>
</dbReference>
<dbReference type="Pfam" id="PF12094">
    <property type="entry name" value="DUF3570"/>
    <property type="match status" value="3"/>
</dbReference>